<protein>
    <recommendedName>
        <fullName evidence="2 7">Glutamate racemase</fullName>
        <ecNumber evidence="2 7">5.1.1.3</ecNumber>
    </recommendedName>
</protein>
<dbReference type="RefSeq" id="WP_037328491.1">
    <property type="nucleotide sequence ID" value="NZ_JRMW01000040.1"/>
</dbReference>
<organism evidence="8 9">
    <name type="scientific">Anaerococcus lactolyticus S7-1-13</name>
    <dbReference type="NCBI Taxonomy" id="1284686"/>
    <lineage>
        <taxon>Bacteria</taxon>
        <taxon>Bacillati</taxon>
        <taxon>Bacillota</taxon>
        <taxon>Tissierellia</taxon>
        <taxon>Tissierellales</taxon>
        <taxon>Peptoniphilaceae</taxon>
        <taxon>Anaerococcus</taxon>
    </lineage>
</organism>
<keyword evidence="3" id="KW-0133">Cell shape</keyword>
<comment type="catalytic activity">
    <reaction evidence="1">
        <text>L-glutamate = D-glutamate</text>
        <dbReference type="Rhea" id="RHEA:12813"/>
        <dbReference type="ChEBI" id="CHEBI:29985"/>
        <dbReference type="ChEBI" id="CHEBI:29986"/>
        <dbReference type="EC" id="5.1.1.3"/>
    </reaction>
</comment>
<dbReference type="PANTHER" id="PTHR21198">
    <property type="entry name" value="GLUTAMATE RACEMASE"/>
    <property type="match status" value="1"/>
</dbReference>
<dbReference type="InterPro" id="IPR001920">
    <property type="entry name" value="Asp/Glu_race"/>
</dbReference>
<keyword evidence="5" id="KW-0413">Isomerase</keyword>
<dbReference type="PANTHER" id="PTHR21198:SF2">
    <property type="entry name" value="GLUTAMATE RACEMASE"/>
    <property type="match status" value="1"/>
</dbReference>
<dbReference type="OrthoDB" id="9801055at2"/>
<evidence type="ECO:0000313" key="8">
    <source>
        <dbReference type="EMBL" id="KGF03325.1"/>
    </source>
</evidence>
<dbReference type="Pfam" id="PF01177">
    <property type="entry name" value="Asp_Glu_race"/>
    <property type="match status" value="1"/>
</dbReference>
<dbReference type="eggNOG" id="COG0796">
    <property type="taxonomic scope" value="Bacteria"/>
</dbReference>
<dbReference type="EMBL" id="JRMW01000040">
    <property type="protein sequence ID" value="KGF03325.1"/>
    <property type="molecule type" value="Genomic_DNA"/>
</dbReference>
<evidence type="ECO:0000256" key="3">
    <source>
        <dbReference type="ARBA" id="ARBA00022960"/>
    </source>
</evidence>
<comment type="caution">
    <text evidence="8">The sequence shown here is derived from an EMBL/GenBank/DDBJ whole genome shotgun (WGS) entry which is preliminary data.</text>
</comment>
<evidence type="ECO:0000256" key="6">
    <source>
        <dbReference type="ARBA" id="ARBA00023316"/>
    </source>
</evidence>
<dbReference type="Gene3D" id="3.40.50.1860">
    <property type="match status" value="2"/>
</dbReference>
<dbReference type="GO" id="GO:0008360">
    <property type="term" value="P:regulation of cell shape"/>
    <property type="evidence" value="ECO:0007669"/>
    <property type="project" value="UniProtKB-KW"/>
</dbReference>
<name>A0A095WZW4_9FIRM</name>
<dbReference type="GO" id="GO:0008881">
    <property type="term" value="F:glutamate racemase activity"/>
    <property type="evidence" value="ECO:0007669"/>
    <property type="project" value="UniProtKB-UniRule"/>
</dbReference>
<reference evidence="8 9" key="1">
    <citation type="submission" date="2014-07" db="EMBL/GenBank/DDBJ databases">
        <authorList>
            <person name="McCorrison J."/>
            <person name="Sanka R."/>
            <person name="Torralba M."/>
            <person name="Gillis M."/>
            <person name="Haft D.H."/>
            <person name="Methe B."/>
            <person name="Sutton G."/>
            <person name="Nelson K.E."/>
        </authorList>
    </citation>
    <scope>NUCLEOTIDE SEQUENCE [LARGE SCALE GENOMIC DNA]</scope>
    <source>
        <strain evidence="8 9">S7-1-13</strain>
    </source>
</reference>
<evidence type="ECO:0000256" key="4">
    <source>
        <dbReference type="ARBA" id="ARBA00022984"/>
    </source>
</evidence>
<evidence type="ECO:0000256" key="1">
    <source>
        <dbReference type="ARBA" id="ARBA00001602"/>
    </source>
</evidence>
<proteinExistence type="predicted"/>
<gene>
    <name evidence="8" type="ORF">HMPREF1630_07740</name>
</gene>
<keyword evidence="4" id="KW-0573">Peptidoglycan synthesis</keyword>
<dbReference type="AlphaFoldDB" id="A0A095WZW4"/>
<keyword evidence="6" id="KW-0961">Cell wall biogenesis/degradation</keyword>
<evidence type="ECO:0000313" key="9">
    <source>
        <dbReference type="Proteomes" id="UP000029579"/>
    </source>
</evidence>
<dbReference type="InterPro" id="IPR033134">
    <property type="entry name" value="Asp/Glu_racemase_AS_2"/>
</dbReference>
<dbReference type="EC" id="5.1.1.3" evidence="2 7"/>
<dbReference type="InterPro" id="IPR004391">
    <property type="entry name" value="Glu_race"/>
</dbReference>
<evidence type="ECO:0000256" key="2">
    <source>
        <dbReference type="ARBA" id="ARBA00013090"/>
    </source>
</evidence>
<dbReference type="GO" id="GO:0009252">
    <property type="term" value="P:peptidoglycan biosynthetic process"/>
    <property type="evidence" value="ECO:0007669"/>
    <property type="project" value="UniProtKB-UniRule"/>
</dbReference>
<dbReference type="SUPFAM" id="SSF53681">
    <property type="entry name" value="Aspartate/glutamate racemase"/>
    <property type="match status" value="2"/>
</dbReference>
<evidence type="ECO:0000256" key="7">
    <source>
        <dbReference type="NCBIfam" id="TIGR00067"/>
    </source>
</evidence>
<evidence type="ECO:0000256" key="5">
    <source>
        <dbReference type="ARBA" id="ARBA00023235"/>
    </source>
</evidence>
<dbReference type="Proteomes" id="UP000029579">
    <property type="component" value="Unassembled WGS sequence"/>
</dbReference>
<dbReference type="GO" id="GO:0071555">
    <property type="term" value="P:cell wall organization"/>
    <property type="evidence" value="ECO:0007669"/>
    <property type="project" value="UniProtKB-KW"/>
</dbReference>
<dbReference type="InterPro" id="IPR015942">
    <property type="entry name" value="Asp/Glu/hydantoin_racemase"/>
</dbReference>
<accession>A0A095WZW4</accession>
<dbReference type="PROSITE" id="PS00924">
    <property type="entry name" value="ASP_GLU_RACEMASE_2"/>
    <property type="match status" value="1"/>
</dbReference>
<sequence length="249" mass="27610">MTNIGIFDSGLGGIAVLNELAKKNKANYFYLGDNLRVPYGNRSKAEITSFATDIVNFLEGYDIDYYIIACNTISVTCKDYLREKFKKKFITIADMAIEAAMEYDGDYLALGTKATMESHFYKSTLESKKPCTVYESKAIDLVNLIEGGVLEGTTLNGALDEYLSIANEKKLANIILACTHYPIIKGEISKRLDYKANIIDPAVFLADNIKTDDGANGVNIFMTKESQETSALIKKIMEVDYKLTFIGGL</sequence>
<dbReference type="NCBIfam" id="TIGR00067">
    <property type="entry name" value="glut_race"/>
    <property type="match status" value="1"/>
</dbReference>